<keyword evidence="14" id="KW-1185">Reference proteome</keyword>
<name>A0A0X8FGK6_9LACT</name>
<evidence type="ECO:0000256" key="6">
    <source>
        <dbReference type="ARBA" id="ARBA00022679"/>
    </source>
</evidence>
<evidence type="ECO:0000256" key="3">
    <source>
        <dbReference type="ARBA" id="ARBA00012560"/>
    </source>
</evidence>
<dbReference type="EMBL" id="CP065662">
    <property type="protein sequence ID" value="QPS02194.1"/>
    <property type="molecule type" value="Genomic_DNA"/>
</dbReference>
<dbReference type="GeneID" id="35768141"/>
<accession>A0A0X8FGK6</accession>
<comment type="catalytic activity">
    <reaction evidence="1 10">
        <text>Transfers a segment of a (1-&gt;4)-alpha-D-glucan to a new position in an acceptor, which may be glucose or a (1-&gt;4)-alpha-D-glucan.</text>
        <dbReference type="EC" id="2.4.1.25"/>
    </reaction>
</comment>
<keyword evidence="5 10" id="KW-0328">Glycosyltransferase</keyword>
<dbReference type="OrthoDB" id="9811841at2"/>
<keyword evidence="7 10" id="KW-0119">Carbohydrate metabolism</keyword>
<evidence type="ECO:0000256" key="7">
    <source>
        <dbReference type="ARBA" id="ARBA00023277"/>
    </source>
</evidence>
<dbReference type="PANTHER" id="PTHR32438:SF5">
    <property type="entry name" value="4-ALPHA-GLUCANOTRANSFERASE DPE1, CHLOROPLASTIC_AMYLOPLASTIC"/>
    <property type="match status" value="1"/>
</dbReference>
<dbReference type="Pfam" id="PF02446">
    <property type="entry name" value="Glyco_hydro_77"/>
    <property type="match status" value="1"/>
</dbReference>
<gene>
    <name evidence="12" type="primary">malQ</name>
    <name evidence="12" type="ORF">I6G68_03815</name>
    <name evidence="11" type="ORF">ODY43_07585</name>
</gene>
<evidence type="ECO:0000313" key="11">
    <source>
        <dbReference type="EMBL" id="MCY3053848.1"/>
    </source>
</evidence>
<dbReference type="InterPro" id="IPR017853">
    <property type="entry name" value="GH"/>
</dbReference>
<dbReference type="RefSeq" id="WP_060778566.1">
    <property type="nucleotide sequence ID" value="NZ_CAJHLF010000007.1"/>
</dbReference>
<evidence type="ECO:0000256" key="2">
    <source>
        <dbReference type="ARBA" id="ARBA00005684"/>
    </source>
</evidence>
<dbReference type="EC" id="2.4.1.25" evidence="3 10"/>
<evidence type="ECO:0000313" key="14">
    <source>
        <dbReference type="Proteomes" id="UP001069145"/>
    </source>
</evidence>
<reference evidence="12 13" key="1">
    <citation type="submission" date="2020-12" db="EMBL/GenBank/DDBJ databases">
        <title>FDA dAtabase for Regulatory Grade micrObial Sequences (FDA-ARGOS): Supporting development and validation of Infectious Disease Dx tests.</title>
        <authorList>
            <person name="Sproer C."/>
            <person name="Gronow S."/>
            <person name="Severitt S."/>
            <person name="Schroder I."/>
            <person name="Tallon L."/>
            <person name="Sadzewicz L."/>
            <person name="Zhao X."/>
            <person name="Boylan J."/>
            <person name="Ott S."/>
            <person name="Bowen H."/>
            <person name="Vavikolanu K."/>
            <person name="Mehta A."/>
            <person name="Aluvathingal J."/>
            <person name="Nadendla S."/>
            <person name="Lowell S."/>
            <person name="Myers T."/>
            <person name="Yan Y."/>
            <person name="Sichtig H."/>
        </authorList>
    </citation>
    <scope>NUCLEOTIDE SEQUENCE [LARGE SCALE GENOMIC DNA]</scope>
    <source>
        <strain evidence="12 13">FDAARGOS_911</strain>
    </source>
</reference>
<dbReference type="NCBIfam" id="NF011080">
    <property type="entry name" value="PRK14508.1-3"/>
    <property type="match status" value="1"/>
</dbReference>
<dbReference type="GO" id="GO:0004134">
    <property type="term" value="F:4-alpha-glucanotransferase activity"/>
    <property type="evidence" value="ECO:0007669"/>
    <property type="project" value="UniProtKB-EC"/>
</dbReference>
<proteinExistence type="inferred from homology"/>
<dbReference type="GO" id="GO:0005975">
    <property type="term" value="P:carbohydrate metabolic process"/>
    <property type="evidence" value="ECO:0007669"/>
    <property type="project" value="InterPro"/>
</dbReference>
<evidence type="ECO:0000256" key="5">
    <source>
        <dbReference type="ARBA" id="ARBA00022676"/>
    </source>
</evidence>
<reference evidence="11" key="2">
    <citation type="submission" date="2022-09" db="EMBL/GenBank/DDBJ databases">
        <title>Aerococcus urinae taxonomy study.</title>
        <authorList>
            <person name="Christensen J."/>
            <person name="Senneby E."/>
        </authorList>
    </citation>
    <scope>NUCLEOTIDE SEQUENCE</scope>
    <source>
        <strain evidence="11">NLD-066-U95</strain>
    </source>
</reference>
<dbReference type="InterPro" id="IPR003385">
    <property type="entry name" value="Glyco_hydro_77"/>
</dbReference>
<protein>
    <recommendedName>
        <fullName evidence="4 10">4-alpha-glucanotransferase</fullName>
        <ecNumber evidence="3 10">2.4.1.25</ecNumber>
    </recommendedName>
    <alternativeName>
        <fullName evidence="8 10">Amylomaltase</fullName>
    </alternativeName>
    <alternativeName>
        <fullName evidence="9 10">Disproportionating enzyme</fullName>
    </alternativeName>
</protein>
<evidence type="ECO:0000256" key="9">
    <source>
        <dbReference type="ARBA" id="ARBA00031501"/>
    </source>
</evidence>
<evidence type="ECO:0000313" key="13">
    <source>
        <dbReference type="Proteomes" id="UP000594771"/>
    </source>
</evidence>
<evidence type="ECO:0000256" key="8">
    <source>
        <dbReference type="ARBA" id="ARBA00031423"/>
    </source>
</evidence>
<dbReference type="AlphaFoldDB" id="A0A0X8FGK6"/>
<dbReference type="Gene3D" id="3.20.20.80">
    <property type="entry name" value="Glycosidases"/>
    <property type="match status" value="1"/>
</dbReference>
<evidence type="ECO:0000256" key="10">
    <source>
        <dbReference type="RuleBase" id="RU361207"/>
    </source>
</evidence>
<dbReference type="EMBL" id="JAOTML010000009">
    <property type="protein sequence ID" value="MCY3053848.1"/>
    <property type="molecule type" value="Genomic_DNA"/>
</dbReference>
<dbReference type="KEGG" id="aun:AWM73_06220"/>
<dbReference type="SUPFAM" id="SSF51445">
    <property type="entry name" value="(Trans)glycosidases"/>
    <property type="match status" value="1"/>
</dbReference>
<dbReference type="NCBIfam" id="TIGR00217">
    <property type="entry name" value="malQ"/>
    <property type="match status" value="1"/>
</dbReference>
<dbReference type="Proteomes" id="UP001069145">
    <property type="component" value="Unassembled WGS sequence"/>
</dbReference>
<comment type="similarity">
    <text evidence="2 10">Belongs to the disproportionating enzyme family.</text>
</comment>
<evidence type="ECO:0000256" key="1">
    <source>
        <dbReference type="ARBA" id="ARBA00000439"/>
    </source>
</evidence>
<dbReference type="Proteomes" id="UP000594771">
    <property type="component" value="Chromosome"/>
</dbReference>
<evidence type="ECO:0000256" key="4">
    <source>
        <dbReference type="ARBA" id="ARBA00020295"/>
    </source>
</evidence>
<dbReference type="PANTHER" id="PTHR32438">
    <property type="entry name" value="4-ALPHA-GLUCANOTRANSFERASE DPE1, CHLOROPLASTIC/AMYLOPLASTIC"/>
    <property type="match status" value="1"/>
</dbReference>
<organism evidence="12 13">
    <name type="scientific">Aerococcus urinae</name>
    <dbReference type="NCBI Taxonomy" id="1376"/>
    <lineage>
        <taxon>Bacteria</taxon>
        <taxon>Bacillati</taxon>
        <taxon>Bacillota</taxon>
        <taxon>Bacilli</taxon>
        <taxon>Lactobacillales</taxon>
        <taxon>Aerococcaceae</taxon>
        <taxon>Aerococcus</taxon>
    </lineage>
</organism>
<sequence length="500" mass="56442">MTRASGVLLPISSLANAEGIGSLGKSAYQFVDFLAAAGQSYWQILPLGPTSYGDSPYQSFSAFAGNTNFIDLKTLVDWGLIEADDYQGVDWGNNPEQIDYAKVFYHKRPILEKAVASFLKQADSDPDYQTFVQDNQDWLQPFAEFMAVKEYYDLSPISDWPEAIRLKDEEAVEAILVQEKNSLNYHYVSQYFFFKQWFALKDYANQKGIYLIGDIPIYVASDSVEVWQTPRYFKLNQSGQPQVVAGCPPDAFSSDGQLWGNPIYDWETMAKDNYQWWIKRIQASLNLYDMVRIDHFRGFEAYWEIPASAPTAASGKWVKGPGLDLFLAIKEALGSVNIIAENLGFLTQEVADLLEVTGFPGMHVMQFGFSGEDSSDLPHNFNKNSVAYVGTHDNQTALGWYLGQDAASRYYIDAYCGRQKAESVAEMLNRSLAASCSQTVIYTMQDLLNLDDQARINIPSTLGGNWQWRMSATALTYSLVKDLYSLTRLYHRLPIVKNFP</sequence>
<evidence type="ECO:0000313" key="12">
    <source>
        <dbReference type="EMBL" id="QPS02194.1"/>
    </source>
</evidence>
<keyword evidence="6 10" id="KW-0808">Transferase</keyword>